<dbReference type="Pfam" id="PF00512">
    <property type="entry name" value="HisKA"/>
    <property type="match status" value="1"/>
</dbReference>
<feature type="transmembrane region" description="Helical" evidence="10">
    <location>
        <begin position="6"/>
        <end position="27"/>
    </location>
</feature>
<dbReference type="Gene3D" id="3.30.565.10">
    <property type="entry name" value="Histidine kinase-like ATPase, C-terminal domain"/>
    <property type="match status" value="1"/>
</dbReference>
<keyword evidence="5" id="KW-0597">Phosphoprotein</keyword>
<dbReference type="SMART" id="SM00387">
    <property type="entry name" value="HATPase_c"/>
    <property type="match status" value="1"/>
</dbReference>
<dbReference type="InterPro" id="IPR031930">
    <property type="entry name" value="HK_sensor"/>
</dbReference>
<keyword evidence="10" id="KW-1133">Transmembrane helix</keyword>
<evidence type="ECO:0000313" key="14">
    <source>
        <dbReference type="Proteomes" id="UP001597264"/>
    </source>
</evidence>
<dbReference type="SUPFAM" id="SSF47384">
    <property type="entry name" value="Homodimeric domain of signal transducing histidine kinase"/>
    <property type="match status" value="1"/>
</dbReference>
<evidence type="ECO:0000313" key="13">
    <source>
        <dbReference type="EMBL" id="MFD1217481.1"/>
    </source>
</evidence>
<dbReference type="CDD" id="cd06225">
    <property type="entry name" value="HAMP"/>
    <property type="match status" value="1"/>
</dbReference>
<reference evidence="14" key="1">
    <citation type="journal article" date="2019" name="Int. J. Syst. Evol. Microbiol.">
        <title>The Global Catalogue of Microorganisms (GCM) 10K type strain sequencing project: providing services to taxonomists for standard genome sequencing and annotation.</title>
        <authorList>
            <consortium name="The Broad Institute Genomics Platform"/>
            <consortium name="The Broad Institute Genome Sequencing Center for Infectious Disease"/>
            <person name="Wu L."/>
            <person name="Ma J."/>
        </authorList>
    </citation>
    <scope>NUCLEOTIDE SEQUENCE [LARGE SCALE GENOMIC DNA]</scope>
    <source>
        <strain evidence="14">CCUG 54356</strain>
    </source>
</reference>
<keyword evidence="8 13" id="KW-0418">Kinase</keyword>
<dbReference type="PROSITE" id="PS50109">
    <property type="entry name" value="HIS_KIN"/>
    <property type="match status" value="1"/>
</dbReference>
<comment type="subcellular location">
    <subcellularLocation>
        <location evidence="2">Cell membrane</location>
        <topology evidence="2">Multi-pass membrane protein</topology>
    </subcellularLocation>
</comment>
<dbReference type="EC" id="2.7.13.3" evidence="3"/>
<feature type="transmembrane region" description="Helical" evidence="10">
    <location>
        <begin position="153"/>
        <end position="172"/>
    </location>
</feature>
<proteinExistence type="predicted"/>
<keyword evidence="7" id="KW-0547">Nucleotide-binding</keyword>
<accession>A0ABW3UD01</accession>
<dbReference type="Gene3D" id="1.10.8.500">
    <property type="entry name" value="HAMP domain in histidine kinase"/>
    <property type="match status" value="1"/>
</dbReference>
<keyword evidence="4" id="KW-1003">Cell membrane</keyword>
<gene>
    <name evidence="13" type="ORF">ACFQ2X_12780</name>
</gene>
<dbReference type="InterPro" id="IPR003661">
    <property type="entry name" value="HisK_dim/P_dom"/>
</dbReference>
<dbReference type="PROSITE" id="PS50885">
    <property type="entry name" value="HAMP"/>
    <property type="match status" value="1"/>
</dbReference>
<dbReference type="Pfam" id="PF16750">
    <property type="entry name" value="HK_sensor"/>
    <property type="match status" value="1"/>
</dbReference>
<evidence type="ECO:0000256" key="4">
    <source>
        <dbReference type="ARBA" id="ARBA00022475"/>
    </source>
</evidence>
<evidence type="ECO:0000256" key="9">
    <source>
        <dbReference type="ARBA" id="ARBA00022840"/>
    </source>
</evidence>
<dbReference type="SUPFAM" id="SSF55874">
    <property type="entry name" value="ATPase domain of HSP90 chaperone/DNA topoisomerase II/histidine kinase"/>
    <property type="match status" value="1"/>
</dbReference>
<dbReference type="InterPro" id="IPR036890">
    <property type="entry name" value="HATPase_C_sf"/>
</dbReference>
<evidence type="ECO:0000256" key="8">
    <source>
        <dbReference type="ARBA" id="ARBA00022777"/>
    </source>
</evidence>
<dbReference type="PANTHER" id="PTHR44936">
    <property type="entry name" value="SENSOR PROTEIN CREC"/>
    <property type="match status" value="1"/>
</dbReference>
<keyword evidence="6" id="KW-0808">Transferase</keyword>
<feature type="domain" description="HAMP" evidence="12">
    <location>
        <begin position="173"/>
        <end position="228"/>
    </location>
</feature>
<dbReference type="InterPro" id="IPR003660">
    <property type="entry name" value="HAMP_dom"/>
</dbReference>
<dbReference type="PRINTS" id="PR00344">
    <property type="entry name" value="BCTRLSENSOR"/>
</dbReference>
<evidence type="ECO:0000256" key="6">
    <source>
        <dbReference type="ARBA" id="ARBA00022679"/>
    </source>
</evidence>
<evidence type="ECO:0000256" key="7">
    <source>
        <dbReference type="ARBA" id="ARBA00022741"/>
    </source>
</evidence>
<dbReference type="InterPro" id="IPR003594">
    <property type="entry name" value="HATPase_dom"/>
</dbReference>
<dbReference type="SMART" id="SM00388">
    <property type="entry name" value="HisKA"/>
    <property type="match status" value="1"/>
</dbReference>
<dbReference type="SMART" id="SM00304">
    <property type="entry name" value="HAMP"/>
    <property type="match status" value="1"/>
</dbReference>
<keyword evidence="10" id="KW-0812">Transmembrane</keyword>
<dbReference type="InterPro" id="IPR004358">
    <property type="entry name" value="Sig_transdc_His_kin-like_C"/>
</dbReference>
<dbReference type="PANTHER" id="PTHR44936:SF10">
    <property type="entry name" value="SENSOR PROTEIN RSTB"/>
    <property type="match status" value="1"/>
</dbReference>
<organism evidence="13 14">
    <name type="scientific">Microbulbifer celer</name>
    <dbReference type="NCBI Taxonomy" id="435905"/>
    <lineage>
        <taxon>Bacteria</taxon>
        <taxon>Pseudomonadati</taxon>
        <taxon>Pseudomonadota</taxon>
        <taxon>Gammaproteobacteria</taxon>
        <taxon>Cellvibrionales</taxon>
        <taxon>Microbulbiferaceae</taxon>
        <taxon>Microbulbifer</taxon>
    </lineage>
</organism>
<dbReference type="SUPFAM" id="SSF158472">
    <property type="entry name" value="HAMP domain-like"/>
    <property type="match status" value="1"/>
</dbReference>
<comment type="catalytic activity">
    <reaction evidence="1">
        <text>ATP + protein L-histidine = ADP + protein N-phospho-L-histidine.</text>
        <dbReference type="EC" id="2.7.13.3"/>
    </reaction>
</comment>
<protein>
    <recommendedName>
        <fullName evidence="3">histidine kinase</fullName>
        <ecNumber evidence="3">2.7.13.3</ecNumber>
    </recommendedName>
</protein>
<dbReference type="InterPro" id="IPR005467">
    <property type="entry name" value="His_kinase_dom"/>
</dbReference>
<name>A0ABW3UD01_9GAMM</name>
<evidence type="ECO:0000259" key="12">
    <source>
        <dbReference type="PROSITE" id="PS50885"/>
    </source>
</evidence>
<evidence type="ECO:0000256" key="3">
    <source>
        <dbReference type="ARBA" id="ARBA00012438"/>
    </source>
</evidence>
<dbReference type="Proteomes" id="UP001597264">
    <property type="component" value="Unassembled WGS sequence"/>
</dbReference>
<evidence type="ECO:0000256" key="1">
    <source>
        <dbReference type="ARBA" id="ARBA00000085"/>
    </source>
</evidence>
<dbReference type="GO" id="GO:0016301">
    <property type="term" value="F:kinase activity"/>
    <property type="evidence" value="ECO:0007669"/>
    <property type="project" value="UniProtKB-KW"/>
</dbReference>
<comment type="caution">
    <text evidence="13">The sequence shown here is derived from an EMBL/GenBank/DDBJ whole genome shotgun (WGS) entry which is preliminary data.</text>
</comment>
<dbReference type="CDD" id="cd00082">
    <property type="entry name" value="HisKA"/>
    <property type="match status" value="1"/>
</dbReference>
<evidence type="ECO:0000256" key="5">
    <source>
        <dbReference type="ARBA" id="ARBA00022553"/>
    </source>
</evidence>
<dbReference type="Gene3D" id="1.10.287.130">
    <property type="match status" value="1"/>
</dbReference>
<dbReference type="RefSeq" id="WP_230437513.1">
    <property type="nucleotide sequence ID" value="NZ_CP087715.1"/>
</dbReference>
<keyword evidence="14" id="KW-1185">Reference proteome</keyword>
<dbReference type="EMBL" id="JBHTLR010000014">
    <property type="protein sequence ID" value="MFD1217481.1"/>
    <property type="molecule type" value="Genomic_DNA"/>
</dbReference>
<evidence type="ECO:0000256" key="2">
    <source>
        <dbReference type="ARBA" id="ARBA00004651"/>
    </source>
</evidence>
<evidence type="ECO:0000256" key="10">
    <source>
        <dbReference type="SAM" id="Phobius"/>
    </source>
</evidence>
<dbReference type="Pfam" id="PF02518">
    <property type="entry name" value="HATPase_c"/>
    <property type="match status" value="1"/>
</dbReference>
<evidence type="ECO:0000259" key="11">
    <source>
        <dbReference type="PROSITE" id="PS50109"/>
    </source>
</evidence>
<keyword evidence="9" id="KW-0067">ATP-binding</keyword>
<dbReference type="Gene3D" id="3.30.450.170">
    <property type="entry name" value="Two-component histidine kinase, sensor domain"/>
    <property type="match status" value="1"/>
</dbReference>
<keyword evidence="10" id="KW-0472">Membrane</keyword>
<feature type="domain" description="Histidine kinase" evidence="11">
    <location>
        <begin position="236"/>
        <end position="458"/>
    </location>
</feature>
<sequence length="458" mass="51591">MNRRLLWKLILLITAGIVAMFYLINYVTVRAEEEMSMLSQAHRDELRDWGKQAEALYFAGDRSSLERWLTELQAREDTFAAVVGYEIRHVAGSRGLEERYSGNKLGRDVEWKIHLYFENNPVMEIPFEQSDTSFLVLLPDRMRPGSYWQTTRLLLQIFLPALILAILSVLLYRHIMQPLISLQRATREFSRGDFCVRVRPQLGARKDEFSELATAFDQMAARIGEQLVNQRQLIADFSHELRTPLTRLEIAIGSLGKTYPDDPNVQRLRREANHFRKLTEDTLALAWLDNEQPRLQQETLDLVDLIDVIVEDARFEFPDRVIQTQLPDSAELKNSSHQAVGQALENILRNALRYTPAGETVDVALLACRTKAGVPEFQVTVKDRGSGVPDALLETIFRPFYQTDPSRSAGGVGNGKSGGVGLGLALARRQLTAVGGQVVARNRAKGGLCMTISLPAAC</sequence>
<dbReference type="InterPro" id="IPR036097">
    <property type="entry name" value="HisK_dim/P_sf"/>
</dbReference>
<dbReference type="InterPro" id="IPR050980">
    <property type="entry name" value="2C_sensor_his_kinase"/>
</dbReference>
<dbReference type="InterPro" id="IPR038428">
    <property type="entry name" value="HK_sensor_dom_sf"/>
</dbReference>
<dbReference type="Pfam" id="PF00672">
    <property type="entry name" value="HAMP"/>
    <property type="match status" value="1"/>
</dbReference>